<keyword evidence="3" id="KW-1185">Reference proteome</keyword>
<sequence length="549" mass="60845">MSSPDISVVRKVAESIDSPSPTGHREDEIPSLVELHRARLLRIDHDEARQTAQGFPRVEARAHRPPDAFHTFYINQIDRGLRFPIPKFISGLCDHLEVSLSQLTPNSFSSLLSLGILLRFHRVPISTYTLMQLIQIKRLGPGKFYISNKKELEFIGGNPSSHKGWMSRYFFIKCISSRENPWGCNMSWMIKAEMMKSLKERKTTQEGTSSSRRPSKGKRKASSEGGERRKKCHSEEKASEPARATAPEDPLNELVGTVGKVPEQQSAEVPYVLLDTYALSFVAKPFGSASLDFIRHLVPDQDFDVVKGVPELAVLEAASLHFMQALVWTGEAANRLSQARDEVAMTRRSMDGVLGRHNDLLKQLKEMRAQEDRERDQGSAFGGGDEGPPGRGVEATKRGSRLLAVWERRVPAFQRVRQPIFRERLGLFEQGFNGCLAQFRANGYSKEEHPDSFLDVEQALVDMPEESEESSSGVANTGLGLSDELIGLMYSNGRATRGVANTGLGLSDELIGLMYSNGRATRGVANAGLDLSAELVGLMYSNGRATRGV</sequence>
<dbReference type="Proteomes" id="UP000250235">
    <property type="component" value="Unassembled WGS sequence"/>
</dbReference>
<dbReference type="AlphaFoldDB" id="A0A2Z7D892"/>
<gene>
    <name evidence="2" type="ORF">F511_04411</name>
</gene>
<dbReference type="EMBL" id="KQ989117">
    <property type="protein sequence ID" value="KZV54789.1"/>
    <property type="molecule type" value="Genomic_DNA"/>
</dbReference>
<dbReference type="OrthoDB" id="1114289at2759"/>
<feature type="compositionally biased region" description="Basic and acidic residues" evidence="1">
    <location>
        <begin position="221"/>
        <end position="240"/>
    </location>
</feature>
<feature type="compositionally biased region" description="Gly residues" evidence="1">
    <location>
        <begin position="380"/>
        <end position="390"/>
    </location>
</feature>
<evidence type="ECO:0000313" key="3">
    <source>
        <dbReference type="Proteomes" id="UP000250235"/>
    </source>
</evidence>
<name>A0A2Z7D892_9LAMI</name>
<feature type="region of interest" description="Disordered" evidence="1">
    <location>
        <begin position="199"/>
        <end position="253"/>
    </location>
</feature>
<evidence type="ECO:0000313" key="2">
    <source>
        <dbReference type="EMBL" id="KZV54789.1"/>
    </source>
</evidence>
<evidence type="ECO:0000256" key="1">
    <source>
        <dbReference type="SAM" id="MobiDB-lite"/>
    </source>
</evidence>
<accession>A0A2Z7D892</accession>
<feature type="region of interest" description="Disordered" evidence="1">
    <location>
        <begin position="368"/>
        <end position="396"/>
    </location>
</feature>
<proteinExistence type="predicted"/>
<organism evidence="2 3">
    <name type="scientific">Dorcoceras hygrometricum</name>
    <dbReference type="NCBI Taxonomy" id="472368"/>
    <lineage>
        <taxon>Eukaryota</taxon>
        <taxon>Viridiplantae</taxon>
        <taxon>Streptophyta</taxon>
        <taxon>Embryophyta</taxon>
        <taxon>Tracheophyta</taxon>
        <taxon>Spermatophyta</taxon>
        <taxon>Magnoliopsida</taxon>
        <taxon>eudicotyledons</taxon>
        <taxon>Gunneridae</taxon>
        <taxon>Pentapetalae</taxon>
        <taxon>asterids</taxon>
        <taxon>lamiids</taxon>
        <taxon>Lamiales</taxon>
        <taxon>Gesneriaceae</taxon>
        <taxon>Didymocarpoideae</taxon>
        <taxon>Trichosporeae</taxon>
        <taxon>Loxocarpinae</taxon>
        <taxon>Dorcoceras</taxon>
    </lineage>
</organism>
<reference evidence="2 3" key="1">
    <citation type="journal article" date="2015" name="Proc. Natl. Acad. Sci. U.S.A.">
        <title>The resurrection genome of Boea hygrometrica: A blueprint for survival of dehydration.</title>
        <authorList>
            <person name="Xiao L."/>
            <person name="Yang G."/>
            <person name="Zhang L."/>
            <person name="Yang X."/>
            <person name="Zhao S."/>
            <person name="Ji Z."/>
            <person name="Zhou Q."/>
            <person name="Hu M."/>
            <person name="Wang Y."/>
            <person name="Chen M."/>
            <person name="Xu Y."/>
            <person name="Jin H."/>
            <person name="Xiao X."/>
            <person name="Hu G."/>
            <person name="Bao F."/>
            <person name="Hu Y."/>
            <person name="Wan P."/>
            <person name="Li L."/>
            <person name="Deng X."/>
            <person name="Kuang T."/>
            <person name="Xiang C."/>
            <person name="Zhu J.K."/>
            <person name="Oliver M.J."/>
            <person name="He Y."/>
        </authorList>
    </citation>
    <scope>NUCLEOTIDE SEQUENCE [LARGE SCALE GENOMIC DNA]</scope>
    <source>
        <strain evidence="3">cv. XS01</strain>
    </source>
</reference>
<feature type="compositionally biased region" description="Basic and acidic residues" evidence="1">
    <location>
        <begin position="368"/>
        <end position="377"/>
    </location>
</feature>
<protein>
    <submittedName>
        <fullName evidence="2">Uncharacterized protein</fullName>
    </submittedName>
</protein>